<feature type="region of interest" description="Disordered" evidence="1">
    <location>
        <begin position="1"/>
        <end position="21"/>
    </location>
</feature>
<dbReference type="AlphaFoldDB" id="A0A418MPK6"/>
<accession>A0A418MPK6</accession>
<evidence type="ECO:0000313" key="3">
    <source>
        <dbReference type="EMBL" id="RIV34405.1"/>
    </source>
</evidence>
<feature type="domain" description="Low molecular weight protein antigen 6 PH" evidence="2">
    <location>
        <begin position="118"/>
        <end position="193"/>
    </location>
</feature>
<name>A0A418MPK6_9ACTN</name>
<dbReference type="OrthoDB" id="3213712at2"/>
<comment type="caution">
    <text evidence="3">The sequence shown here is derived from an EMBL/GenBank/DDBJ whole genome shotgun (WGS) entry which is preliminary data.</text>
</comment>
<evidence type="ECO:0000256" key="1">
    <source>
        <dbReference type="SAM" id="MobiDB-lite"/>
    </source>
</evidence>
<gene>
    <name evidence="3" type="ORF">D2L64_23205</name>
</gene>
<reference evidence="3 4" key="1">
    <citation type="submission" date="2018-08" db="EMBL/GenBank/DDBJ databases">
        <title>Jishengella sp. nov., isolated from a root of Azadirachta indica A. Juss. var. siamensis Valenton.</title>
        <authorList>
            <person name="Kuncharoen N."/>
            <person name="Tanasupawat S."/>
            <person name="Kudo T."/>
            <person name="Ohkuma M."/>
        </authorList>
    </citation>
    <scope>NUCLEOTIDE SEQUENCE [LARGE SCALE GENOMIC DNA]</scope>
    <source>
        <strain evidence="3 4">AZ1-13</strain>
    </source>
</reference>
<dbReference type="InterPro" id="IPR019692">
    <property type="entry name" value="CFP-6_PH"/>
</dbReference>
<proteinExistence type="predicted"/>
<organism evidence="3 4">
    <name type="scientific">Micromonospora radicis</name>
    <dbReference type="NCBI Taxonomy" id="1894971"/>
    <lineage>
        <taxon>Bacteria</taxon>
        <taxon>Bacillati</taxon>
        <taxon>Actinomycetota</taxon>
        <taxon>Actinomycetes</taxon>
        <taxon>Micromonosporales</taxon>
        <taxon>Micromonosporaceae</taxon>
        <taxon>Micromonospora</taxon>
    </lineage>
</organism>
<sequence length="197" mass="20986">MHPGQAALAPPDRGTHRTDDNRVTHVYSPVTWLLPILRPPRPDVRPRHGWHAGRVPYETVTRQWRVPPALPVLKLVAAATVLALGILLASGDLLRPVLGALGAATLAGWAVRDLIAPVRLAVDPDGITVPAGWTGRRHLPWPAVEGIRVGRRSGRGFAGPALEIDSGESLHLFSRLDLGADPHDVAADLAAARPTSG</sequence>
<protein>
    <submittedName>
        <fullName evidence="3">PH domain-containing protein</fullName>
    </submittedName>
</protein>
<dbReference type="EMBL" id="QXEC01000029">
    <property type="protein sequence ID" value="RIV34405.1"/>
    <property type="molecule type" value="Genomic_DNA"/>
</dbReference>
<dbReference type="Pfam" id="PF10756">
    <property type="entry name" value="bPH_6"/>
    <property type="match status" value="1"/>
</dbReference>
<evidence type="ECO:0000313" key="4">
    <source>
        <dbReference type="Proteomes" id="UP000283832"/>
    </source>
</evidence>
<dbReference type="Proteomes" id="UP000283832">
    <property type="component" value="Unassembled WGS sequence"/>
</dbReference>
<evidence type="ECO:0000259" key="2">
    <source>
        <dbReference type="Pfam" id="PF10756"/>
    </source>
</evidence>
<keyword evidence="4" id="KW-1185">Reference proteome</keyword>